<keyword evidence="2" id="KW-1185">Reference proteome</keyword>
<evidence type="ECO:0000313" key="1">
    <source>
        <dbReference type="EMBL" id="CAK9014774.1"/>
    </source>
</evidence>
<reference evidence="1 2" key="1">
    <citation type="submission" date="2024-02" db="EMBL/GenBank/DDBJ databases">
        <authorList>
            <person name="Chen Y."/>
            <person name="Shah S."/>
            <person name="Dougan E. K."/>
            <person name="Thang M."/>
            <person name="Chan C."/>
        </authorList>
    </citation>
    <scope>NUCLEOTIDE SEQUENCE [LARGE SCALE GENOMIC DNA]</scope>
</reference>
<gene>
    <name evidence="1" type="ORF">CCMP2556_LOCUS11838</name>
</gene>
<protein>
    <submittedName>
        <fullName evidence="1">Uncharacterized protein</fullName>
    </submittedName>
</protein>
<dbReference type="EMBL" id="CAXAMN010005625">
    <property type="protein sequence ID" value="CAK9014774.1"/>
    <property type="molecule type" value="Genomic_DNA"/>
</dbReference>
<proteinExistence type="predicted"/>
<organism evidence="1 2">
    <name type="scientific">Durusdinium trenchii</name>
    <dbReference type="NCBI Taxonomy" id="1381693"/>
    <lineage>
        <taxon>Eukaryota</taxon>
        <taxon>Sar</taxon>
        <taxon>Alveolata</taxon>
        <taxon>Dinophyceae</taxon>
        <taxon>Suessiales</taxon>
        <taxon>Symbiodiniaceae</taxon>
        <taxon>Durusdinium</taxon>
    </lineage>
</organism>
<name>A0ABP0JK21_9DINO</name>
<accession>A0ABP0JK21</accession>
<dbReference type="Proteomes" id="UP001642484">
    <property type="component" value="Unassembled WGS sequence"/>
</dbReference>
<sequence>MGFGVTRLRLEEYLHAAADDLTDWERGMSNAPQSAKRKLEGSWQHWHQILFEYGHIFGAENAERLRDRIRGRRRELLEERKRQRGQELRLPEGKVWFEATAEWQEVPQNAICAAGLEYRFDMQTGRNFARLSL</sequence>
<evidence type="ECO:0000313" key="2">
    <source>
        <dbReference type="Proteomes" id="UP001642484"/>
    </source>
</evidence>
<comment type="caution">
    <text evidence="1">The sequence shown here is derived from an EMBL/GenBank/DDBJ whole genome shotgun (WGS) entry which is preliminary data.</text>
</comment>